<dbReference type="OrthoDB" id="2919055at2"/>
<dbReference type="AlphaFoldDB" id="A0A9Q4B201"/>
<name>A0A9Q4B201_SALAG</name>
<evidence type="ECO:0000313" key="1">
    <source>
        <dbReference type="EMBL" id="MCR6096550.1"/>
    </source>
</evidence>
<sequence length="68" mass="7653">MTPQKLAIIIALLTDALRVRAVLLDVDQNVEVVLQGNLKGNEVNTLLKELNNIPLEKWLAMLQKFNKS</sequence>
<reference evidence="1" key="1">
    <citation type="submission" date="2020-06" db="EMBL/GenBank/DDBJ databases">
        <title>Insight into the genomes of haloalkaliphilic bacilli from Kenyan soda lakes.</title>
        <authorList>
            <person name="Mwirichia R."/>
            <person name="Villamizar G.C."/>
            <person name="Poehlein A."/>
            <person name="Mugweru J."/>
            <person name="Kipnyargis A."/>
            <person name="Kiplimo D."/>
            <person name="Orwa P."/>
            <person name="Daniel R."/>
        </authorList>
    </citation>
    <scope>NUCLEOTIDE SEQUENCE</scope>
    <source>
        <strain evidence="1">B1096_S55</strain>
    </source>
</reference>
<accession>A0A9Q4B201</accession>
<gene>
    <name evidence="1" type="ORF">HXA33_08280</name>
</gene>
<proteinExistence type="predicted"/>
<dbReference type="EMBL" id="JABXYM010000001">
    <property type="protein sequence ID" value="MCR6096550.1"/>
    <property type="molecule type" value="Genomic_DNA"/>
</dbReference>
<protein>
    <submittedName>
        <fullName evidence="1">Uncharacterized protein</fullName>
    </submittedName>
</protein>
<evidence type="ECO:0000313" key="2">
    <source>
        <dbReference type="Proteomes" id="UP001057753"/>
    </source>
</evidence>
<organism evidence="1 2">
    <name type="scientific">Salipaludibacillus agaradhaerens</name>
    <name type="common">Bacillus agaradhaerens</name>
    <dbReference type="NCBI Taxonomy" id="76935"/>
    <lineage>
        <taxon>Bacteria</taxon>
        <taxon>Bacillati</taxon>
        <taxon>Bacillota</taxon>
        <taxon>Bacilli</taxon>
        <taxon>Bacillales</taxon>
        <taxon>Bacillaceae</taxon>
    </lineage>
</organism>
<keyword evidence="2" id="KW-1185">Reference proteome</keyword>
<dbReference type="Proteomes" id="UP001057753">
    <property type="component" value="Unassembled WGS sequence"/>
</dbReference>
<comment type="caution">
    <text evidence="1">The sequence shown here is derived from an EMBL/GenBank/DDBJ whole genome shotgun (WGS) entry which is preliminary data.</text>
</comment>